<sequence length="32" mass="3698">MHKKANKSYRIDSRCGLCSWGQLPLSLNMMTK</sequence>
<protein>
    <submittedName>
        <fullName evidence="1">Uncharacterized protein</fullName>
    </submittedName>
</protein>
<reference evidence="1" key="1">
    <citation type="submission" date="2014-11" db="EMBL/GenBank/DDBJ databases">
        <authorList>
            <person name="Amaro Gonzalez C."/>
        </authorList>
    </citation>
    <scope>NUCLEOTIDE SEQUENCE</scope>
</reference>
<accession>A0A0E9Q1U7</accession>
<dbReference type="AlphaFoldDB" id="A0A0E9Q1U7"/>
<proteinExistence type="predicted"/>
<evidence type="ECO:0000313" key="1">
    <source>
        <dbReference type="EMBL" id="JAH10103.1"/>
    </source>
</evidence>
<reference evidence="1" key="2">
    <citation type="journal article" date="2015" name="Fish Shellfish Immunol.">
        <title>Early steps in the European eel (Anguilla anguilla)-Vibrio vulnificus interaction in the gills: Role of the RtxA13 toxin.</title>
        <authorList>
            <person name="Callol A."/>
            <person name="Pajuelo D."/>
            <person name="Ebbesson L."/>
            <person name="Teles M."/>
            <person name="MacKenzie S."/>
            <person name="Amaro C."/>
        </authorList>
    </citation>
    <scope>NUCLEOTIDE SEQUENCE</scope>
</reference>
<dbReference type="EMBL" id="GBXM01098474">
    <property type="protein sequence ID" value="JAH10103.1"/>
    <property type="molecule type" value="Transcribed_RNA"/>
</dbReference>
<name>A0A0E9Q1U7_ANGAN</name>
<organism evidence="1">
    <name type="scientific">Anguilla anguilla</name>
    <name type="common">European freshwater eel</name>
    <name type="synonym">Muraena anguilla</name>
    <dbReference type="NCBI Taxonomy" id="7936"/>
    <lineage>
        <taxon>Eukaryota</taxon>
        <taxon>Metazoa</taxon>
        <taxon>Chordata</taxon>
        <taxon>Craniata</taxon>
        <taxon>Vertebrata</taxon>
        <taxon>Euteleostomi</taxon>
        <taxon>Actinopterygii</taxon>
        <taxon>Neopterygii</taxon>
        <taxon>Teleostei</taxon>
        <taxon>Anguilliformes</taxon>
        <taxon>Anguillidae</taxon>
        <taxon>Anguilla</taxon>
    </lineage>
</organism>